<dbReference type="InterPro" id="IPR043134">
    <property type="entry name" value="GTP-CH-I_N"/>
</dbReference>
<evidence type="ECO:0000313" key="8">
    <source>
        <dbReference type="EMBL" id="AEI80888.1"/>
    </source>
</evidence>
<dbReference type="InterPro" id="IPR020602">
    <property type="entry name" value="GTP_CycHdrlase_I_dom"/>
</dbReference>
<comment type="catalytic activity">
    <reaction evidence="1">
        <text>GTP + H2O = 7,8-dihydroneopterin 3'-triphosphate + formate + H(+)</text>
        <dbReference type="Rhea" id="RHEA:17473"/>
        <dbReference type="ChEBI" id="CHEBI:15377"/>
        <dbReference type="ChEBI" id="CHEBI:15378"/>
        <dbReference type="ChEBI" id="CHEBI:15740"/>
        <dbReference type="ChEBI" id="CHEBI:37565"/>
        <dbReference type="ChEBI" id="CHEBI:58462"/>
        <dbReference type="EC" id="3.5.4.16"/>
    </reaction>
</comment>
<dbReference type="AlphaFoldDB" id="F8GRM3"/>
<dbReference type="GO" id="GO:0005737">
    <property type="term" value="C:cytoplasm"/>
    <property type="evidence" value="ECO:0007669"/>
    <property type="project" value="TreeGrafter"/>
</dbReference>
<evidence type="ECO:0000256" key="3">
    <source>
        <dbReference type="ARBA" id="ARBA00012715"/>
    </source>
</evidence>
<dbReference type="PANTHER" id="PTHR11109">
    <property type="entry name" value="GTP CYCLOHYDROLASE I"/>
    <property type="match status" value="1"/>
</dbReference>
<evidence type="ECO:0000256" key="2">
    <source>
        <dbReference type="ARBA" id="ARBA00005080"/>
    </source>
</evidence>
<sequence>MPACGVIGPPHRILPCPARVVRPRHLPYSESGTPAAQSSIPPRITMTSKDAAHRAKDSNAGDDAGHPHTHSVSARIRARLEAAQERFHANDNIAHYIEPGEMEQLQAEVQTRLEDVLRALVIDVDNDHNTQETARRVAKMYLKEIFAGRYAKAPPVTEFPNVGQLNELMIVGPLRVRSACSHHLCPIIGKLWVGVMPNQHSNLIGLSKYARLAEWIMCRPQIQEEAVAQVADLLQEKMNPDGLAIVMEAEHFCMHWRGVRDTDAKMTNSVMRGSFLKDDSLRREFLTLLNHNRG</sequence>
<dbReference type="GO" id="GO:0006730">
    <property type="term" value="P:one-carbon metabolic process"/>
    <property type="evidence" value="ECO:0007669"/>
    <property type="project" value="UniProtKB-KW"/>
</dbReference>
<keyword evidence="5 8" id="KW-0378">Hydrolase</keyword>
<dbReference type="Gene3D" id="3.30.1130.10">
    <property type="match status" value="1"/>
</dbReference>
<feature type="domain" description="GTP cyclohydrolase I" evidence="7">
    <location>
        <begin position="112"/>
        <end position="289"/>
    </location>
</feature>
<dbReference type="Gene3D" id="1.10.286.10">
    <property type="match status" value="1"/>
</dbReference>
<dbReference type="GO" id="GO:0008270">
    <property type="term" value="F:zinc ion binding"/>
    <property type="evidence" value="ECO:0007669"/>
    <property type="project" value="TreeGrafter"/>
</dbReference>
<gene>
    <name evidence="8" type="primary">folE</name>
    <name evidence="8" type="ordered locus">CNE_2c19320</name>
</gene>
<dbReference type="UniPathway" id="UPA00848">
    <property type="reaction ID" value="UER00151"/>
</dbReference>
<feature type="compositionally biased region" description="Polar residues" evidence="6">
    <location>
        <begin position="30"/>
        <end position="48"/>
    </location>
</feature>
<protein>
    <recommendedName>
        <fullName evidence="3">GTP cyclohydrolase I</fullName>
        <ecNumber evidence="3">3.5.4.16</ecNumber>
    </recommendedName>
</protein>
<organism evidence="8 9">
    <name type="scientific">Cupriavidus necator (strain ATCC 43291 / DSM 13513 / CCUG 52238 / LMG 8453 / N-1)</name>
    <name type="common">Ralstonia eutropha</name>
    <dbReference type="NCBI Taxonomy" id="1042878"/>
    <lineage>
        <taxon>Bacteria</taxon>
        <taxon>Pseudomonadati</taxon>
        <taxon>Pseudomonadota</taxon>
        <taxon>Betaproteobacteria</taxon>
        <taxon>Burkholderiales</taxon>
        <taxon>Burkholderiaceae</taxon>
        <taxon>Cupriavidus</taxon>
    </lineage>
</organism>
<feature type="region of interest" description="Disordered" evidence="6">
    <location>
        <begin position="27"/>
        <end position="70"/>
    </location>
</feature>
<comment type="pathway">
    <text evidence="2">Cofactor biosynthesis; 7,8-dihydroneopterin triphosphate biosynthesis; 7,8-dihydroneopterin triphosphate from GTP: step 1/1.</text>
</comment>
<feature type="compositionally biased region" description="Basic and acidic residues" evidence="6">
    <location>
        <begin position="50"/>
        <end position="66"/>
    </location>
</feature>
<dbReference type="InterPro" id="IPR001474">
    <property type="entry name" value="GTP_CycHdrlase_I"/>
</dbReference>
<name>F8GRM3_CUPNN</name>
<evidence type="ECO:0000259" key="7">
    <source>
        <dbReference type="Pfam" id="PF01227"/>
    </source>
</evidence>
<dbReference type="Pfam" id="PF01227">
    <property type="entry name" value="GTP_cyclohydroI"/>
    <property type="match status" value="1"/>
</dbReference>
<evidence type="ECO:0000256" key="4">
    <source>
        <dbReference type="ARBA" id="ARBA00022563"/>
    </source>
</evidence>
<dbReference type="InterPro" id="IPR043133">
    <property type="entry name" value="GTP-CH-I_C/QueF"/>
</dbReference>
<dbReference type="KEGG" id="cnc:CNE_2c19320"/>
<dbReference type="SUPFAM" id="SSF55620">
    <property type="entry name" value="Tetrahydrobiopterin biosynthesis enzymes-like"/>
    <property type="match status" value="1"/>
</dbReference>
<dbReference type="EC" id="3.5.4.16" evidence="3"/>
<proteinExistence type="predicted"/>
<reference evidence="8 9" key="1">
    <citation type="journal article" date="2011" name="J. Bacteriol.">
        <title>Complete genome sequence of the type strain Cupriavidus necator N-1.</title>
        <authorList>
            <person name="Poehlein A."/>
            <person name="Kusian B."/>
            <person name="Friedrich B."/>
            <person name="Daniel R."/>
            <person name="Bowien B."/>
        </authorList>
    </citation>
    <scope>NUCLEOTIDE SEQUENCE [LARGE SCALE GENOMIC DNA]</scope>
    <source>
        <strain evidence="9">ATCC 43291 / DSM 13513 / CCUG 52238 / LMG 8453 / N-1</strain>
    </source>
</reference>
<accession>F8GRM3</accession>
<dbReference type="HOGENOM" id="CLU_049768_3_0_4"/>
<keyword evidence="4" id="KW-0554">One-carbon metabolism</keyword>
<evidence type="ECO:0000313" key="9">
    <source>
        <dbReference type="Proteomes" id="UP000006798"/>
    </source>
</evidence>
<dbReference type="EMBL" id="CP002878">
    <property type="protein sequence ID" value="AEI80888.1"/>
    <property type="molecule type" value="Genomic_DNA"/>
</dbReference>
<dbReference type="GO" id="GO:0006729">
    <property type="term" value="P:tetrahydrobiopterin biosynthetic process"/>
    <property type="evidence" value="ECO:0007669"/>
    <property type="project" value="TreeGrafter"/>
</dbReference>
<dbReference type="GO" id="GO:0005525">
    <property type="term" value="F:GTP binding"/>
    <property type="evidence" value="ECO:0007669"/>
    <property type="project" value="TreeGrafter"/>
</dbReference>
<evidence type="ECO:0000256" key="5">
    <source>
        <dbReference type="ARBA" id="ARBA00022801"/>
    </source>
</evidence>
<evidence type="ECO:0000256" key="6">
    <source>
        <dbReference type="SAM" id="MobiDB-lite"/>
    </source>
</evidence>
<dbReference type="PANTHER" id="PTHR11109:SF7">
    <property type="entry name" value="GTP CYCLOHYDROLASE 1"/>
    <property type="match status" value="1"/>
</dbReference>
<evidence type="ECO:0000256" key="1">
    <source>
        <dbReference type="ARBA" id="ARBA00001052"/>
    </source>
</evidence>
<dbReference type="Proteomes" id="UP000006798">
    <property type="component" value="Chromosome 2"/>
</dbReference>
<dbReference type="GO" id="GO:0046654">
    <property type="term" value="P:tetrahydrofolate biosynthetic process"/>
    <property type="evidence" value="ECO:0007669"/>
    <property type="project" value="InterPro"/>
</dbReference>
<dbReference type="GO" id="GO:0003934">
    <property type="term" value="F:GTP cyclohydrolase I activity"/>
    <property type="evidence" value="ECO:0007669"/>
    <property type="project" value="UniProtKB-EC"/>
</dbReference>